<evidence type="ECO:0000256" key="2">
    <source>
        <dbReference type="SAM" id="MobiDB-lite"/>
    </source>
</evidence>
<protein>
    <recommendedName>
        <fullName evidence="5">Protein kinase domain-containing protein</fullName>
    </recommendedName>
</protein>
<proteinExistence type="predicted"/>
<evidence type="ECO:0008006" key="5">
    <source>
        <dbReference type="Google" id="ProtNLM"/>
    </source>
</evidence>
<dbReference type="SUPFAM" id="SSF56112">
    <property type="entry name" value="Protein kinase-like (PK-like)"/>
    <property type="match status" value="1"/>
</dbReference>
<dbReference type="PROSITE" id="PS00107">
    <property type="entry name" value="PROTEIN_KINASE_ATP"/>
    <property type="match status" value="1"/>
</dbReference>
<feature type="compositionally biased region" description="Basic and acidic residues" evidence="2">
    <location>
        <begin position="24"/>
        <end position="34"/>
    </location>
</feature>
<comment type="caution">
    <text evidence="3">The sequence shown here is derived from an EMBL/GenBank/DDBJ whole genome shotgun (WGS) entry which is preliminary data.</text>
</comment>
<dbReference type="GO" id="GO:0005524">
    <property type="term" value="F:ATP binding"/>
    <property type="evidence" value="ECO:0007669"/>
    <property type="project" value="UniProtKB-UniRule"/>
</dbReference>
<dbReference type="InterPro" id="IPR017441">
    <property type="entry name" value="Protein_kinase_ATP_BS"/>
</dbReference>
<organism evidence="3 4">
    <name type="scientific">Armillaria novae-zelandiae</name>
    <dbReference type="NCBI Taxonomy" id="153914"/>
    <lineage>
        <taxon>Eukaryota</taxon>
        <taxon>Fungi</taxon>
        <taxon>Dikarya</taxon>
        <taxon>Basidiomycota</taxon>
        <taxon>Agaricomycotina</taxon>
        <taxon>Agaricomycetes</taxon>
        <taxon>Agaricomycetidae</taxon>
        <taxon>Agaricales</taxon>
        <taxon>Marasmiineae</taxon>
        <taxon>Physalacriaceae</taxon>
        <taxon>Armillaria</taxon>
    </lineage>
</organism>
<reference evidence="3" key="1">
    <citation type="submission" date="2023-06" db="EMBL/GenBank/DDBJ databases">
        <authorList>
            <consortium name="Lawrence Berkeley National Laboratory"/>
            <person name="Ahrendt S."/>
            <person name="Sahu N."/>
            <person name="Indic B."/>
            <person name="Wong-Bajracharya J."/>
            <person name="Merenyi Z."/>
            <person name="Ke H.-M."/>
            <person name="Monk M."/>
            <person name="Kocsube S."/>
            <person name="Drula E."/>
            <person name="Lipzen A."/>
            <person name="Balint B."/>
            <person name="Henrissat B."/>
            <person name="Andreopoulos B."/>
            <person name="Martin F.M."/>
            <person name="Harder C.B."/>
            <person name="Rigling D."/>
            <person name="Ford K.L."/>
            <person name="Foster G.D."/>
            <person name="Pangilinan J."/>
            <person name="Papanicolaou A."/>
            <person name="Barry K."/>
            <person name="LaButti K."/>
            <person name="Viragh M."/>
            <person name="Koriabine M."/>
            <person name="Yan M."/>
            <person name="Riley R."/>
            <person name="Champramary S."/>
            <person name="Plett K.L."/>
            <person name="Tsai I.J."/>
            <person name="Slot J."/>
            <person name="Sipos G."/>
            <person name="Plett J."/>
            <person name="Nagy L.G."/>
            <person name="Grigoriev I.V."/>
        </authorList>
    </citation>
    <scope>NUCLEOTIDE SEQUENCE</scope>
    <source>
        <strain evidence="3">ICMP 16352</strain>
    </source>
</reference>
<keyword evidence="1" id="KW-0547">Nucleotide-binding</keyword>
<evidence type="ECO:0000313" key="4">
    <source>
        <dbReference type="Proteomes" id="UP001175227"/>
    </source>
</evidence>
<feature type="region of interest" description="Disordered" evidence="2">
    <location>
        <begin position="1"/>
        <end position="46"/>
    </location>
</feature>
<name>A0AA39UJ99_9AGAR</name>
<feature type="region of interest" description="Disordered" evidence="2">
    <location>
        <begin position="61"/>
        <end position="80"/>
    </location>
</feature>
<keyword evidence="4" id="KW-1185">Reference proteome</keyword>
<feature type="binding site" evidence="1">
    <location>
        <position position="329"/>
    </location>
    <ligand>
        <name>ATP</name>
        <dbReference type="ChEBI" id="CHEBI:30616"/>
    </ligand>
</feature>
<sequence>MFTDGPETGLQGLFSKAKSAEATVEDHNNERIQQDSEQQDAFESPSLEIQDVRKRVIVQEWPRDPSGPPMKATPPGKVAGNNQPLWGATVLDFFRVLRMPDCISLSTISTGSKLCAWMKEIGELEHAKEEIAWAEQEADPEELFPCDMATLLGDEDDRPPGVQNLIDEQFKIEGGRISARRYLKYQNRLPLHLLPEKIIVHDPDDTLHVHTGSHRPAEDRSTPRTYKLHLTQETRDAITRERARLTEAAEDKPREGYTYATMSDEIRTGKVKEGPVIEATFAEFPPAPPPPLLTPEAHLYINSCDRLGEGNHSYVYRVGWEIPRNLVMKPHVCKLCGRQALLKKLREEEPEVKIDKTQPLDRQIAQLTTAIGTKHGRQGKMWFEERTVPDEEVEFIDDKGVPQTIIVRSRGYETQPCYEGTTCQLPIDVKWTTPGNFCEHEENRNRAPTTFKVGVAAKLSIKNDRHLEREATNYQQFPEHFFQHWSGYNVIPPLHDPTPALAVVPQFYGYYVPEDGEAKDGEYLSPILLLEDCGVPVNVDELDMDDRHECASLLLRLHCEGWLHNSFFPRNILVQHGDMRHWPVYKRWEDRRFRLIDFGRSQYFPLGEARNSSGNSRAKEEEECQKVFKIINFQD</sequence>
<evidence type="ECO:0000313" key="3">
    <source>
        <dbReference type="EMBL" id="KAK0491667.1"/>
    </source>
</evidence>
<dbReference type="Proteomes" id="UP001175227">
    <property type="component" value="Unassembled WGS sequence"/>
</dbReference>
<dbReference type="InterPro" id="IPR011009">
    <property type="entry name" value="Kinase-like_dom_sf"/>
</dbReference>
<accession>A0AA39UJ99</accession>
<keyword evidence="1" id="KW-0067">ATP-binding</keyword>
<gene>
    <name evidence="3" type="ORF">IW261DRAFT_1438924</name>
</gene>
<dbReference type="EMBL" id="JAUEPR010000001">
    <property type="protein sequence ID" value="KAK0491667.1"/>
    <property type="molecule type" value="Genomic_DNA"/>
</dbReference>
<evidence type="ECO:0000256" key="1">
    <source>
        <dbReference type="PROSITE-ProRule" id="PRU10141"/>
    </source>
</evidence>
<dbReference type="AlphaFoldDB" id="A0AA39UJ99"/>